<organism evidence="2 3">
    <name type="scientific">Lophiotrema nucula</name>
    <dbReference type="NCBI Taxonomy" id="690887"/>
    <lineage>
        <taxon>Eukaryota</taxon>
        <taxon>Fungi</taxon>
        <taxon>Dikarya</taxon>
        <taxon>Ascomycota</taxon>
        <taxon>Pezizomycotina</taxon>
        <taxon>Dothideomycetes</taxon>
        <taxon>Pleosporomycetidae</taxon>
        <taxon>Pleosporales</taxon>
        <taxon>Lophiotremataceae</taxon>
        <taxon>Lophiotrema</taxon>
    </lineage>
</organism>
<evidence type="ECO:0000256" key="1">
    <source>
        <dbReference type="SAM" id="Phobius"/>
    </source>
</evidence>
<accession>A0A6A5Z2Y7</accession>
<sequence length="193" mass="21193">MVFSQPALALPEPSPTQGQIFFVFMGFVLGKISALLFSVAVNLAQLALGKVLAALLLPVRSTFSTSVRLRGITTGASQPSEDFYVLEDARPWLLRGLVIFFALLTIHVWGTLTLKIQERSRRTRHQISELEAQIHGKPPPGSSLSGDDEAQMLLHYLIDGSFVLRLPVSFLLSLCAECAATEKSGLHPEQRDH</sequence>
<keyword evidence="1" id="KW-0812">Transmembrane</keyword>
<gene>
    <name evidence="2" type="ORF">BDV96DRAFT_648199</name>
</gene>
<dbReference type="AlphaFoldDB" id="A0A6A5Z2Y7"/>
<feature type="transmembrane region" description="Helical" evidence="1">
    <location>
        <begin position="92"/>
        <end position="114"/>
    </location>
</feature>
<dbReference type="EMBL" id="ML977328">
    <property type="protein sequence ID" value="KAF2113227.1"/>
    <property type="molecule type" value="Genomic_DNA"/>
</dbReference>
<evidence type="ECO:0000313" key="2">
    <source>
        <dbReference type="EMBL" id="KAF2113227.1"/>
    </source>
</evidence>
<proteinExistence type="predicted"/>
<feature type="transmembrane region" description="Helical" evidence="1">
    <location>
        <begin position="20"/>
        <end position="44"/>
    </location>
</feature>
<dbReference type="Proteomes" id="UP000799770">
    <property type="component" value="Unassembled WGS sequence"/>
</dbReference>
<protein>
    <submittedName>
        <fullName evidence="2">Uncharacterized protein</fullName>
    </submittedName>
</protein>
<keyword evidence="1" id="KW-1133">Transmembrane helix</keyword>
<evidence type="ECO:0000313" key="3">
    <source>
        <dbReference type="Proteomes" id="UP000799770"/>
    </source>
</evidence>
<name>A0A6A5Z2Y7_9PLEO</name>
<reference evidence="2" key="1">
    <citation type="journal article" date="2020" name="Stud. Mycol.">
        <title>101 Dothideomycetes genomes: a test case for predicting lifestyles and emergence of pathogens.</title>
        <authorList>
            <person name="Haridas S."/>
            <person name="Albert R."/>
            <person name="Binder M."/>
            <person name="Bloem J."/>
            <person name="Labutti K."/>
            <person name="Salamov A."/>
            <person name="Andreopoulos B."/>
            <person name="Baker S."/>
            <person name="Barry K."/>
            <person name="Bills G."/>
            <person name="Bluhm B."/>
            <person name="Cannon C."/>
            <person name="Castanera R."/>
            <person name="Culley D."/>
            <person name="Daum C."/>
            <person name="Ezra D."/>
            <person name="Gonzalez J."/>
            <person name="Henrissat B."/>
            <person name="Kuo A."/>
            <person name="Liang C."/>
            <person name="Lipzen A."/>
            <person name="Lutzoni F."/>
            <person name="Magnuson J."/>
            <person name="Mondo S."/>
            <person name="Nolan M."/>
            <person name="Ohm R."/>
            <person name="Pangilinan J."/>
            <person name="Park H.-J."/>
            <person name="Ramirez L."/>
            <person name="Alfaro M."/>
            <person name="Sun H."/>
            <person name="Tritt A."/>
            <person name="Yoshinaga Y."/>
            <person name="Zwiers L.-H."/>
            <person name="Turgeon B."/>
            <person name="Goodwin S."/>
            <person name="Spatafora J."/>
            <person name="Crous P."/>
            <person name="Grigoriev I."/>
        </authorList>
    </citation>
    <scope>NUCLEOTIDE SEQUENCE</scope>
    <source>
        <strain evidence="2">CBS 627.86</strain>
    </source>
</reference>
<keyword evidence="1" id="KW-0472">Membrane</keyword>
<keyword evidence="3" id="KW-1185">Reference proteome</keyword>